<keyword evidence="7" id="KW-0325">Glycoprotein</keyword>
<keyword evidence="3" id="KW-0813">Transport</keyword>
<evidence type="ECO:0000313" key="10">
    <source>
        <dbReference type="EMBL" id="KMU80791.1"/>
    </source>
</evidence>
<dbReference type="InterPro" id="IPR036259">
    <property type="entry name" value="MFS_trans_sf"/>
</dbReference>
<proteinExistence type="inferred from homology"/>
<keyword evidence="5 9" id="KW-1133">Transmembrane helix</keyword>
<reference evidence="11" key="1">
    <citation type="journal article" date="2010" name="Genome Res.">
        <title>Population genomic sequencing of Coccidioides fungi reveals recent hybridization and transposon control.</title>
        <authorList>
            <person name="Neafsey D.E."/>
            <person name="Barker B.M."/>
            <person name="Sharpton T.J."/>
            <person name="Stajich J.E."/>
            <person name="Park D.J."/>
            <person name="Whiston E."/>
            <person name="Hung C.-Y."/>
            <person name="McMahan C."/>
            <person name="White J."/>
            <person name="Sykes S."/>
            <person name="Heiman D."/>
            <person name="Young S."/>
            <person name="Zeng Q."/>
            <person name="Abouelleil A."/>
            <person name="Aftuck L."/>
            <person name="Bessette D."/>
            <person name="Brown A."/>
            <person name="FitzGerald M."/>
            <person name="Lui A."/>
            <person name="Macdonald J.P."/>
            <person name="Priest M."/>
            <person name="Orbach M.J."/>
            <person name="Galgiani J.N."/>
            <person name="Kirkland T.N."/>
            <person name="Cole G.T."/>
            <person name="Birren B.W."/>
            <person name="Henn M.R."/>
            <person name="Taylor J.W."/>
            <person name="Rounsley S.D."/>
        </authorList>
    </citation>
    <scope>NUCLEOTIDE SEQUENCE [LARGE SCALE GENOMIC DNA]</scope>
    <source>
        <strain evidence="11">RMSCC 3703</strain>
    </source>
</reference>
<dbReference type="PANTHER" id="PTHR23501:SF187">
    <property type="entry name" value="MAJOR FACILITATOR SUPERFAMILY (MFS) PROFILE DOMAIN-CONTAINING PROTEIN"/>
    <property type="match status" value="1"/>
</dbReference>
<evidence type="ECO:0000256" key="7">
    <source>
        <dbReference type="ARBA" id="ARBA00023180"/>
    </source>
</evidence>
<feature type="transmembrane region" description="Helical" evidence="9">
    <location>
        <begin position="154"/>
        <end position="173"/>
    </location>
</feature>
<evidence type="ECO:0000256" key="3">
    <source>
        <dbReference type="ARBA" id="ARBA00022448"/>
    </source>
</evidence>
<comment type="similarity">
    <text evidence="2">Belongs to the major facilitator superfamily.</text>
</comment>
<evidence type="ECO:0000256" key="8">
    <source>
        <dbReference type="SAM" id="MobiDB-lite"/>
    </source>
</evidence>
<dbReference type="SUPFAM" id="SSF103473">
    <property type="entry name" value="MFS general substrate transporter"/>
    <property type="match status" value="1"/>
</dbReference>
<accession>A0A0J8R7F0</accession>
<evidence type="ECO:0000256" key="1">
    <source>
        <dbReference type="ARBA" id="ARBA00004141"/>
    </source>
</evidence>
<evidence type="ECO:0000313" key="11">
    <source>
        <dbReference type="Proteomes" id="UP000054559"/>
    </source>
</evidence>
<feature type="transmembrane region" description="Helical" evidence="9">
    <location>
        <begin position="329"/>
        <end position="347"/>
    </location>
</feature>
<sequence length="561" mass="62254">MKRQAYVQEFGLYRSDIRYRDGGRICLEMNRSLAYIVIMLFQSNDTAVVPQHEGAKELDSKVPVTKKGLQFWAIICSLCVTSLLGALEITEIATSFPTIVRALDIGDGYVWAPKWLVFQKGTHVVVSNYYISSAPLCSRFSDNLSNLFGRGWRIAISGFNMIVDVIVADLVPLRERSNYIAIVLMVYAIGTSIGLFIGGIILDRDVTKRLKGIHYASNIMIIDSTSVVLYASTYGGSRYPWSSTSSAAEWIIFQMIAALIPGDGAQHLAPYIPSTAGRERSSVSRNRPSFREPLSGDVTGVFLDALKFVLGERGSGGWVKKKAMIANRMIALATICWLIPSVTLWSAQELRWNRQRWHPTPGKLAWRGAPELWAQPHRDPPASPLTRRAALGPKLPETQFSSLPNRPPRRRRPPAHPQHSNLFFRRQLILGGRLPSPCHSIAALARLTNTPNSYGRAYASWPRFRRSWAQTQPANEIPWFSSLSGTRTFGCWTGRLAAVTSRLAATSGNEKLLLEETACGTLPGSAFTRPVIESQQHPHFVLACSAGPTEQLAELHESHLS</sequence>
<dbReference type="PANTHER" id="PTHR23501">
    <property type="entry name" value="MAJOR FACILITATOR SUPERFAMILY"/>
    <property type="match status" value="1"/>
</dbReference>
<feature type="region of interest" description="Disordered" evidence="8">
    <location>
        <begin position="396"/>
        <end position="418"/>
    </location>
</feature>
<organism evidence="10 11">
    <name type="scientific">Coccidioides immitis RMSCC 3703</name>
    <dbReference type="NCBI Taxonomy" id="454286"/>
    <lineage>
        <taxon>Eukaryota</taxon>
        <taxon>Fungi</taxon>
        <taxon>Dikarya</taxon>
        <taxon>Ascomycota</taxon>
        <taxon>Pezizomycotina</taxon>
        <taxon>Eurotiomycetes</taxon>
        <taxon>Eurotiomycetidae</taxon>
        <taxon>Onygenales</taxon>
        <taxon>Onygenaceae</taxon>
        <taxon>Coccidioides</taxon>
    </lineage>
</organism>
<evidence type="ECO:0000256" key="2">
    <source>
        <dbReference type="ARBA" id="ARBA00008335"/>
    </source>
</evidence>
<evidence type="ECO:0000256" key="5">
    <source>
        <dbReference type="ARBA" id="ARBA00022989"/>
    </source>
</evidence>
<dbReference type="GO" id="GO:0005886">
    <property type="term" value="C:plasma membrane"/>
    <property type="evidence" value="ECO:0007669"/>
    <property type="project" value="TreeGrafter"/>
</dbReference>
<dbReference type="GO" id="GO:0022857">
    <property type="term" value="F:transmembrane transporter activity"/>
    <property type="evidence" value="ECO:0007669"/>
    <property type="project" value="TreeGrafter"/>
</dbReference>
<evidence type="ECO:0000256" key="4">
    <source>
        <dbReference type="ARBA" id="ARBA00022692"/>
    </source>
</evidence>
<dbReference type="EMBL" id="DS268191">
    <property type="protein sequence ID" value="KMU80791.1"/>
    <property type="molecule type" value="Genomic_DNA"/>
</dbReference>
<feature type="transmembrane region" description="Helical" evidence="9">
    <location>
        <begin position="69"/>
        <end position="87"/>
    </location>
</feature>
<keyword evidence="4 9" id="KW-0812">Transmembrane</keyword>
<name>A0A0J8R7F0_COCIT</name>
<comment type="subcellular location">
    <subcellularLocation>
        <location evidence="1">Membrane</location>
        <topology evidence="1">Multi-pass membrane protein</topology>
    </subcellularLocation>
</comment>
<evidence type="ECO:0000256" key="9">
    <source>
        <dbReference type="SAM" id="Phobius"/>
    </source>
</evidence>
<gene>
    <name evidence="10" type="ORF">CISG_08594</name>
</gene>
<feature type="transmembrane region" description="Helical" evidence="9">
    <location>
        <begin position="179"/>
        <end position="202"/>
    </location>
</feature>
<protein>
    <submittedName>
        <fullName evidence="10">Integral membrane transport protein</fullName>
    </submittedName>
</protein>
<dbReference type="AlphaFoldDB" id="A0A0J8R7F0"/>
<keyword evidence="6 9" id="KW-0472">Membrane</keyword>
<evidence type="ECO:0000256" key="6">
    <source>
        <dbReference type="ARBA" id="ARBA00023136"/>
    </source>
</evidence>
<dbReference type="Proteomes" id="UP000054559">
    <property type="component" value="Unassembled WGS sequence"/>
</dbReference>